<dbReference type="RefSeq" id="XP_019639315.1">
    <property type="nucleotide sequence ID" value="XM_019783756.1"/>
</dbReference>
<dbReference type="KEGG" id="bbel:109481215"/>
<dbReference type="SMART" id="SM00392">
    <property type="entry name" value="PROF"/>
    <property type="match status" value="1"/>
</dbReference>
<proteinExistence type="inferred from homology"/>
<dbReference type="InterPro" id="IPR027310">
    <property type="entry name" value="Profilin_CS"/>
</dbReference>
<evidence type="ECO:0000256" key="7">
    <source>
        <dbReference type="ARBA" id="ARBA00023212"/>
    </source>
</evidence>
<name>A0A6P5ABZ5_BRABE</name>
<evidence type="ECO:0000256" key="9">
    <source>
        <dbReference type="RuleBase" id="RU003909"/>
    </source>
</evidence>
<evidence type="ECO:0000256" key="4">
    <source>
        <dbReference type="ARBA" id="ARBA00013422"/>
    </source>
</evidence>
<evidence type="ECO:0000313" key="11">
    <source>
        <dbReference type="RefSeq" id="XP_019639315.1"/>
    </source>
</evidence>
<evidence type="ECO:0000256" key="8">
    <source>
        <dbReference type="RuleBase" id="RU003908"/>
    </source>
</evidence>
<dbReference type="Gene3D" id="3.30.450.30">
    <property type="entry name" value="Dynein light chain 2a, cytoplasmic"/>
    <property type="match status" value="1"/>
</dbReference>
<dbReference type="GeneID" id="109481215"/>
<reference evidence="11 12" key="1">
    <citation type="submission" date="2025-04" db="UniProtKB">
        <authorList>
            <consortium name="RefSeq"/>
        </authorList>
    </citation>
    <scope>IDENTIFICATION</scope>
    <source>
        <tissue evidence="11 12">Gonad</tissue>
    </source>
</reference>
<evidence type="ECO:0000256" key="1">
    <source>
        <dbReference type="ARBA" id="ARBA00004245"/>
    </source>
</evidence>
<keyword evidence="7 8" id="KW-0206">Cytoskeleton</keyword>
<protein>
    <recommendedName>
        <fullName evidence="4 9">Profilin</fullName>
    </recommendedName>
</protein>
<evidence type="ECO:0000313" key="10">
    <source>
        <dbReference type="Proteomes" id="UP000515135"/>
    </source>
</evidence>
<comment type="subcellular location">
    <subcellularLocation>
        <location evidence="1">Cytoplasm</location>
        <location evidence="1">Cytoskeleton</location>
    </subcellularLocation>
</comment>
<dbReference type="GO" id="GO:0005938">
    <property type="term" value="C:cell cortex"/>
    <property type="evidence" value="ECO:0007669"/>
    <property type="project" value="TreeGrafter"/>
</dbReference>
<keyword evidence="5" id="KW-0963">Cytoplasm</keyword>
<accession>A0A6P5ABZ5</accession>
<dbReference type="FunFam" id="3.30.450.30:FF:000001">
    <property type="entry name" value="Profilin"/>
    <property type="match status" value="1"/>
</dbReference>
<dbReference type="Proteomes" id="UP000515135">
    <property type="component" value="Unplaced"/>
</dbReference>
<evidence type="ECO:0000256" key="3">
    <source>
        <dbReference type="ARBA" id="ARBA00011583"/>
    </source>
</evidence>
<dbReference type="PANTHER" id="PTHR11604">
    <property type="entry name" value="PROFILIN"/>
    <property type="match status" value="1"/>
</dbReference>
<dbReference type="InterPro" id="IPR005455">
    <property type="entry name" value="PFN_euk"/>
</dbReference>
<dbReference type="Pfam" id="PF00235">
    <property type="entry name" value="Profilin"/>
    <property type="match status" value="1"/>
</dbReference>
<comment type="subunit">
    <text evidence="3 8">Occurs in many kinds of cells as a complex with monomeric actin in a 1:1 ratio.</text>
</comment>
<dbReference type="GO" id="GO:0005856">
    <property type="term" value="C:cytoskeleton"/>
    <property type="evidence" value="ECO:0007669"/>
    <property type="project" value="UniProtKB-SubCell"/>
</dbReference>
<evidence type="ECO:0000313" key="12">
    <source>
        <dbReference type="RefSeq" id="XP_019639316.1"/>
    </source>
</evidence>
<dbReference type="InterPro" id="IPR036140">
    <property type="entry name" value="PFN_sf"/>
</dbReference>
<organism evidence="10 12">
    <name type="scientific">Branchiostoma belcheri</name>
    <name type="common">Amphioxus</name>
    <dbReference type="NCBI Taxonomy" id="7741"/>
    <lineage>
        <taxon>Eukaryota</taxon>
        <taxon>Metazoa</taxon>
        <taxon>Chordata</taxon>
        <taxon>Cephalochordata</taxon>
        <taxon>Leptocardii</taxon>
        <taxon>Amphioxiformes</taxon>
        <taxon>Branchiostomatidae</taxon>
        <taxon>Branchiostoma</taxon>
    </lineage>
</organism>
<dbReference type="OrthoDB" id="421374at2759"/>
<dbReference type="SUPFAM" id="SSF55770">
    <property type="entry name" value="Profilin (actin-binding protein)"/>
    <property type="match status" value="1"/>
</dbReference>
<evidence type="ECO:0000256" key="2">
    <source>
        <dbReference type="ARBA" id="ARBA00010058"/>
    </source>
</evidence>
<dbReference type="InterPro" id="IPR048278">
    <property type="entry name" value="PFN"/>
</dbReference>
<dbReference type="PRINTS" id="PR01640">
    <property type="entry name" value="PROFILINPLNT"/>
</dbReference>
<dbReference type="AlphaFoldDB" id="A0A6P5ABZ5"/>
<keyword evidence="10" id="KW-1185">Reference proteome</keyword>
<evidence type="ECO:0000256" key="6">
    <source>
        <dbReference type="ARBA" id="ARBA00023203"/>
    </source>
</evidence>
<dbReference type="CDD" id="cd00148">
    <property type="entry name" value="PROF"/>
    <property type="match status" value="1"/>
</dbReference>
<evidence type="ECO:0000256" key="5">
    <source>
        <dbReference type="ARBA" id="ARBA00022490"/>
    </source>
</evidence>
<gene>
    <name evidence="11 12" type="primary">LOC109481215</name>
</gene>
<dbReference type="PROSITE" id="PS00414">
    <property type="entry name" value="PROFILIN"/>
    <property type="match status" value="1"/>
</dbReference>
<comment type="similarity">
    <text evidence="2 9">Belongs to the profilin family.</text>
</comment>
<dbReference type="PANTHER" id="PTHR11604:SF0">
    <property type="entry name" value="PROFILIN"/>
    <property type="match status" value="1"/>
</dbReference>
<keyword evidence="6 9" id="KW-0009">Actin-binding</keyword>
<sequence>MSWQTYVDTNLVGTGNVSKAAIIATGNGALWAKSGDFNLSEEEAGNIAKNISNPSSFQAAGAKVEKEKYIFLRAKEDDGPVVYMKKGESGMCIVKCTQCILVGLYNPPIQPGNCNNVVEKLGEYLRNSGY</sequence>
<dbReference type="RefSeq" id="XP_019639316.1">
    <property type="nucleotide sequence ID" value="XM_019783757.1"/>
</dbReference>
<dbReference type="GO" id="GO:0003785">
    <property type="term" value="F:actin monomer binding"/>
    <property type="evidence" value="ECO:0007669"/>
    <property type="project" value="TreeGrafter"/>
</dbReference>
<dbReference type="PRINTS" id="PR00392">
    <property type="entry name" value="PROFILIN"/>
</dbReference>
<comment type="function">
    <text evidence="8">Binds to actin and affects the structure of the cytoskeleton. At high concentrations, profilin prevents the polymerization of actin, whereas it enhances it at low concentrations.</text>
</comment>